<evidence type="ECO:0000256" key="2">
    <source>
        <dbReference type="ARBA" id="ARBA00022741"/>
    </source>
</evidence>
<keyword evidence="4" id="KW-0067">ATP-binding</keyword>
<dbReference type="AlphaFoldDB" id="A0AAN4ZSN6"/>
<dbReference type="PANTHER" id="PTHR11042:SF91">
    <property type="entry name" value="EUKARYOTIC TRANSLATION INITIATION FACTOR 2-ALPHA KINASE"/>
    <property type="match status" value="1"/>
</dbReference>
<name>A0AAN4ZSN6_9BILA</name>
<evidence type="ECO:0000256" key="1">
    <source>
        <dbReference type="ARBA" id="ARBA00022679"/>
    </source>
</evidence>
<evidence type="ECO:0000256" key="4">
    <source>
        <dbReference type="ARBA" id="ARBA00022840"/>
    </source>
</evidence>
<dbReference type="PANTHER" id="PTHR11042">
    <property type="entry name" value="EUKARYOTIC TRANSLATION INITIATION FACTOR 2-ALPHA KINASE EIF2-ALPHA KINASE -RELATED"/>
    <property type="match status" value="1"/>
</dbReference>
<evidence type="ECO:0000313" key="6">
    <source>
        <dbReference type="Proteomes" id="UP001328107"/>
    </source>
</evidence>
<dbReference type="GO" id="GO:0004694">
    <property type="term" value="F:eukaryotic translation initiation factor 2alpha kinase activity"/>
    <property type="evidence" value="ECO:0007669"/>
    <property type="project" value="TreeGrafter"/>
</dbReference>
<dbReference type="GO" id="GO:0005737">
    <property type="term" value="C:cytoplasm"/>
    <property type="evidence" value="ECO:0007669"/>
    <property type="project" value="TreeGrafter"/>
</dbReference>
<sequence>MAKFDHPGIVRYNNTLLEKPPAGWQLDENKESSSRSPPRIKSWFKQLLSAVAYIHEMDMIHRDLKRDLCSRYSSKTDVYALGLILSKMCIPITGEDRIQVI</sequence>
<dbReference type="GO" id="GO:0005524">
    <property type="term" value="F:ATP binding"/>
    <property type="evidence" value="ECO:0007669"/>
    <property type="project" value="UniProtKB-KW"/>
</dbReference>
<dbReference type="EMBL" id="BTRK01000003">
    <property type="protein sequence ID" value="GMR44411.1"/>
    <property type="molecule type" value="Genomic_DNA"/>
</dbReference>
<comment type="caution">
    <text evidence="5">The sequence shown here is derived from an EMBL/GenBank/DDBJ whole genome shotgun (WGS) entry which is preliminary data.</text>
</comment>
<dbReference type="GO" id="GO:0005634">
    <property type="term" value="C:nucleus"/>
    <property type="evidence" value="ECO:0007669"/>
    <property type="project" value="TreeGrafter"/>
</dbReference>
<proteinExistence type="predicted"/>
<evidence type="ECO:0000256" key="3">
    <source>
        <dbReference type="ARBA" id="ARBA00022777"/>
    </source>
</evidence>
<organism evidence="5 6">
    <name type="scientific">Pristionchus mayeri</name>
    <dbReference type="NCBI Taxonomy" id="1317129"/>
    <lineage>
        <taxon>Eukaryota</taxon>
        <taxon>Metazoa</taxon>
        <taxon>Ecdysozoa</taxon>
        <taxon>Nematoda</taxon>
        <taxon>Chromadorea</taxon>
        <taxon>Rhabditida</taxon>
        <taxon>Rhabditina</taxon>
        <taxon>Diplogasteromorpha</taxon>
        <taxon>Diplogasteroidea</taxon>
        <taxon>Neodiplogasteridae</taxon>
        <taxon>Pristionchus</taxon>
    </lineage>
</organism>
<keyword evidence="2" id="KW-0547">Nucleotide-binding</keyword>
<protein>
    <recommendedName>
        <fullName evidence="7">Protein kinase</fullName>
    </recommendedName>
</protein>
<keyword evidence="1" id="KW-0808">Transferase</keyword>
<reference evidence="6" key="1">
    <citation type="submission" date="2022-10" db="EMBL/GenBank/DDBJ databases">
        <title>Genome assembly of Pristionchus species.</title>
        <authorList>
            <person name="Yoshida K."/>
            <person name="Sommer R.J."/>
        </authorList>
    </citation>
    <scope>NUCLEOTIDE SEQUENCE [LARGE SCALE GENOMIC DNA]</scope>
    <source>
        <strain evidence="6">RS5460</strain>
    </source>
</reference>
<gene>
    <name evidence="5" type="ORF">PMAYCL1PPCAC_14606</name>
</gene>
<dbReference type="InterPro" id="IPR011009">
    <property type="entry name" value="Kinase-like_dom_sf"/>
</dbReference>
<evidence type="ECO:0000313" key="5">
    <source>
        <dbReference type="EMBL" id="GMR44411.1"/>
    </source>
</evidence>
<evidence type="ECO:0008006" key="7">
    <source>
        <dbReference type="Google" id="ProtNLM"/>
    </source>
</evidence>
<dbReference type="SUPFAM" id="SSF56112">
    <property type="entry name" value="Protein kinase-like (PK-like)"/>
    <property type="match status" value="1"/>
</dbReference>
<dbReference type="Proteomes" id="UP001328107">
    <property type="component" value="Unassembled WGS sequence"/>
</dbReference>
<dbReference type="InterPro" id="IPR050339">
    <property type="entry name" value="CC_SR_Kinase"/>
</dbReference>
<dbReference type="Gene3D" id="1.10.510.10">
    <property type="entry name" value="Transferase(Phosphotransferase) domain 1"/>
    <property type="match status" value="1"/>
</dbReference>
<accession>A0AAN4ZSN6</accession>
<keyword evidence="6" id="KW-1185">Reference proteome</keyword>
<keyword evidence="3" id="KW-0418">Kinase</keyword>